<sequence>MPAVLIFWTENESLHLSCRPISLFAYDHNHNLDLDVNSGSTAGSGSSPVLCSNTGPDAGLGPLLGIDYKQYPAIPEQRELREGIDNTEPLSRATWAGKLLHSNEGKGSGRRLLDENAAPRSCGDPRTRNAPAVLSVASGFITPPLRRTVPQCFCASLRDSDLKPFALVQARWMGANDRPH</sequence>
<keyword evidence="3" id="KW-1185">Reference proteome</keyword>
<accession>A0A4C1TY15</accession>
<dbReference type="AlphaFoldDB" id="A0A4C1TY15"/>
<reference evidence="2 3" key="1">
    <citation type="journal article" date="2019" name="Commun. Biol.">
        <title>The bagworm genome reveals a unique fibroin gene that provides high tensile strength.</title>
        <authorList>
            <person name="Kono N."/>
            <person name="Nakamura H."/>
            <person name="Ohtoshi R."/>
            <person name="Tomita M."/>
            <person name="Numata K."/>
            <person name="Arakawa K."/>
        </authorList>
    </citation>
    <scope>NUCLEOTIDE SEQUENCE [LARGE SCALE GENOMIC DNA]</scope>
</reference>
<comment type="caution">
    <text evidence="2">The sequence shown here is derived from an EMBL/GenBank/DDBJ whole genome shotgun (WGS) entry which is preliminary data.</text>
</comment>
<dbReference type="Proteomes" id="UP000299102">
    <property type="component" value="Unassembled WGS sequence"/>
</dbReference>
<proteinExistence type="predicted"/>
<feature type="region of interest" description="Disordered" evidence="1">
    <location>
        <begin position="106"/>
        <end position="129"/>
    </location>
</feature>
<name>A0A4C1TY15_EUMVA</name>
<gene>
    <name evidence="2" type="ORF">EVAR_20422_1</name>
</gene>
<evidence type="ECO:0000313" key="3">
    <source>
        <dbReference type="Proteomes" id="UP000299102"/>
    </source>
</evidence>
<protein>
    <submittedName>
        <fullName evidence="2">Uncharacterized protein</fullName>
    </submittedName>
</protein>
<evidence type="ECO:0000256" key="1">
    <source>
        <dbReference type="SAM" id="MobiDB-lite"/>
    </source>
</evidence>
<organism evidence="2 3">
    <name type="scientific">Eumeta variegata</name>
    <name type="common">Bagworm moth</name>
    <name type="synonym">Eumeta japonica</name>
    <dbReference type="NCBI Taxonomy" id="151549"/>
    <lineage>
        <taxon>Eukaryota</taxon>
        <taxon>Metazoa</taxon>
        <taxon>Ecdysozoa</taxon>
        <taxon>Arthropoda</taxon>
        <taxon>Hexapoda</taxon>
        <taxon>Insecta</taxon>
        <taxon>Pterygota</taxon>
        <taxon>Neoptera</taxon>
        <taxon>Endopterygota</taxon>
        <taxon>Lepidoptera</taxon>
        <taxon>Glossata</taxon>
        <taxon>Ditrysia</taxon>
        <taxon>Tineoidea</taxon>
        <taxon>Psychidae</taxon>
        <taxon>Oiketicinae</taxon>
        <taxon>Eumeta</taxon>
    </lineage>
</organism>
<dbReference type="EMBL" id="BGZK01000102">
    <property type="protein sequence ID" value="GBP18890.1"/>
    <property type="molecule type" value="Genomic_DNA"/>
</dbReference>
<evidence type="ECO:0000313" key="2">
    <source>
        <dbReference type="EMBL" id="GBP18890.1"/>
    </source>
</evidence>